<keyword evidence="9 14" id="KW-0560">Oxidoreductase</keyword>
<dbReference type="GO" id="GO:0004497">
    <property type="term" value="F:monooxygenase activity"/>
    <property type="evidence" value="ECO:0007669"/>
    <property type="project" value="UniProtKB-KW"/>
</dbReference>
<dbReference type="GO" id="GO:0016020">
    <property type="term" value="C:membrane"/>
    <property type="evidence" value="ECO:0007669"/>
    <property type="project" value="UniProtKB-SubCell"/>
</dbReference>
<evidence type="ECO:0000256" key="14">
    <source>
        <dbReference type="RuleBase" id="RU000461"/>
    </source>
</evidence>
<evidence type="ECO:0000256" key="1">
    <source>
        <dbReference type="ARBA" id="ARBA00001971"/>
    </source>
</evidence>
<evidence type="ECO:0000256" key="4">
    <source>
        <dbReference type="ARBA" id="ARBA00010617"/>
    </source>
</evidence>
<keyword evidence="11 14" id="KW-0503">Monooxygenase</keyword>
<evidence type="ECO:0000256" key="7">
    <source>
        <dbReference type="ARBA" id="ARBA00022723"/>
    </source>
</evidence>
<reference evidence="16 17" key="1">
    <citation type="submission" date="2022-09" db="EMBL/GenBank/DDBJ databases">
        <authorList>
            <person name="Palmer J.M."/>
        </authorList>
    </citation>
    <scope>NUCLEOTIDE SEQUENCE [LARGE SCALE GENOMIC DNA]</scope>
    <source>
        <strain evidence="16 17">DSM 7382</strain>
    </source>
</reference>
<comment type="similarity">
    <text evidence="4 14">Belongs to the cytochrome P450 family.</text>
</comment>
<evidence type="ECO:0000256" key="15">
    <source>
        <dbReference type="SAM" id="Phobius"/>
    </source>
</evidence>
<keyword evidence="7 13" id="KW-0479">Metal-binding</keyword>
<dbReference type="Gene3D" id="1.10.630.10">
    <property type="entry name" value="Cytochrome P450"/>
    <property type="match status" value="1"/>
</dbReference>
<dbReference type="PRINTS" id="PR00385">
    <property type="entry name" value="P450"/>
</dbReference>
<feature type="binding site" description="axial binding residue" evidence="13">
    <location>
        <position position="443"/>
    </location>
    <ligand>
        <name>heme</name>
        <dbReference type="ChEBI" id="CHEBI:30413"/>
    </ligand>
    <ligandPart>
        <name>Fe</name>
        <dbReference type="ChEBI" id="CHEBI:18248"/>
    </ligandPart>
</feature>
<keyword evidence="8 15" id="KW-1133">Transmembrane helix</keyword>
<evidence type="ECO:0000256" key="13">
    <source>
        <dbReference type="PIRSR" id="PIRSR602401-1"/>
    </source>
</evidence>
<keyword evidence="10 13" id="KW-0408">Iron</keyword>
<evidence type="ECO:0000256" key="6">
    <source>
        <dbReference type="ARBA" id="ARBA00022692"/>
    </source>
</evidence>
<keyword evidence="17" id="KW-1185">Reference proteome</keyword>
<dbReference type="EMBL" id="JASBNA010000009">
    <property type="protein sequence ID" value="KAK7688871.1"/>
    <property type="molecule type" value="Genomic_DNA"/>
</dbReference>
<organism evidence="16 17">
    <name type="scientific">Cerrena zonata</name>
    <dbReference type="NCBI Taxonomy" id="2478898"/>
    <lineage>
        <taxon>Eukaryota</taxon>
        <taxon>Fungi</taxon>
        <taxon>Dikarya</taxon>
        <taxon>Basidiomycota</taxon>
        <taxon>Agaricomycotina</taxon>
        <taxon>Agaricomycetes</taxon>
        <taxon>Polyporales</taxon>
        <taxon>Cerrenaceae</taxon>
        <taxon>Cerrena</taxon>
    </lineage>
</organism>
<evidence type="ECO:0000256" key="2">
    <source>
        <dbReference type="ARBA" id="ARBA00004167"/>
    </source>
</evidence>
<comment type="pathway">
    <text evidence="3">Secondary metabolite biosynthesis.</text>
</comment>
<evidence type="ECO:0000313" key="17">
    <source>
        <dbReference type="Proteomes" id="UP001385951"/>
    </source>
</evidence>
<evidence type="ECO:0000256" key="8">
    <source>
        <dbReference type="ARBA" id="ARBA00022989"/>
    </source>
</evidence>
<dbReference type="InterPro" id="IPR036396">
    <property type="entry name" value="Cyt_P450_sf"/>
</dbReference>
<gene>
    <name evidence="16" type="ORF">QCA50_007561</name>
</gene>
<dbReference type="CDD" id="cd11065">
    <property type="entry name" value="CYP64-like"/>
    <property type="match status" value="1"/>
</dbReference>
<dbReference type="SUPFAM" id="SSF48264">
    <property type="entry name" value="Cytochrome P450"/>
    <property type="match status" value="1"/>
</dbReference>
<feature type="transmembrane region" description="Helical" evidence="15">
    <location>
        <begin position="447"/>
        <end position="466"/>
    </location>
</feature>
<comment type="subcellular location">
    <subcellularLocation>
        <location evidence="2">Membrane</location>
        <topology evidence="2">Single-pass membrane protein</topology>
    </subcellularLocation>
</comment>
<dbReference type="InterPro" id="IPR002401">
    <property type="entry name" value="Cyt_P450_E_grp-I"/>
</dbReference>
<feature type="transmembrane region" description="Helical" evidence="15">
    <location>
        <begin position="6"/>
        <end position="23"/>
    </location>
</feature>
<sequence>MPTILISVLISFVIGIAFTVVVLRKGDDNHKRLPLPPGPSPLPIVGNLFDMPRESSWTAFAAMSRKYGDIMHLKAINQHIIVVSSSEVAADLFEKRAAIYSDRYQSVMMTDLMEIGWSFTIMDYNEEWRKKRKVFHQYLGANAIRAYDNQQFDHVREFLRQLHRQPEKSSEHAHFLFSAILMDTIYGIPIADITNIHVAEAEKSVEGFNEAIEPGRFWVDFLPLLKYVPDWFPGANFQRLAADWRLHMFKARDGPFYETKSAYTAGSARPSVVATILEDISDDLQPEQERIINDSVGTAFAAGVNTSAPTLQIFLFAMLTNLEVQRKAQAELDAVVGRDRLPTLNDKDNLPIIEAILRETLRWMPVVPLAIPHYTSASDEYRGYYIPKGSIVIGNSWHILHNPDDYPEPELFKPERYLAADGSINPDVMDPSASCFGYGRRICPGRFLSLNALFLAMACTLHVFNIEPEEGPDGTPLKTEIRMTGNFIPHPKIPPCSVKERPEAEVLFAQ</sequence>
<evidence type="ECO:0000256" key="9">
    <source>
        <dbReference type="ARBA" id="ARBA00023002"/>
    </source>
</evidence>
<keyword evidence="5 13" id="KW-0349">Heme</keyword>
<dbReference type="PANTHER" id="PTHR46300">
    <property type="entry name" value="P450, PUTATIVE (EUROFUNG)-RELATED-RELATED"/>
    <property type="match status" value="1"/>
</dbReference>
<comment type="caution">
    <text evidence="16">The sequence shown here is derived from an EMBL/GenBank/DDBJ whole genome shotgun (WGS) entry which is preliminary data.</text>
</comment>
<dbReference type="GO" id="GO:0020037">
    <property type="term" value="F:heme binding"/>
    <property type="evidence" value="ECO:0007669"/>
    <property type="project" value="InterPro"/>
</dbReference>
<evidence type="ECO:0000256" key="5">
    <source>
        <dbReference type="ARBA" id="ARBA00022617"/>
    </source>
</evidence>
<dbReference type="GO" id="GO:0016705">
    <property type="term" value="F:oxidoreductase activity, acting on paired donors, with incorporation or reduction of molecular oxygen"/>
    <property type="evidence" value="ECO:0007669"/>
    <property type="project" value="InterPro"/>
</dbReference>
<evidence type="ECO:0000256" key="12">
    <source>
        <dbReference type="ARBA" id="ARBA00023136"/>
    </source>
</evidence>
<evidence type="ECO:0000313" key="16">
    <source>
        <dbReference type="EMBL" id="KAK7688871.1"/>
    </source>
</evidence>
<dbReference type="PRINTS" id="PR00463">
    <property type="entry name" value="EP450I"/>
</dbReference>
<keyword evidence="12 15" id="KW-0472">Membrane</keyword>
<dbReference type="InterPro" id="IPR050364">
    <property type="entry name" value="Cytochrome_P450_fung"/>
</dbReference>
<evidence type="ECO:0000256" key="3">
    <source>
        <dbReference type="ARBA" id="ARBA00005179"/>
    </source>
</evidence>
<evidence type="ECO:0000256" key="11">
    <source>
        <dbReference type="ARBA" id="ARBA00023033"/>
    </source>
</evidence>
<protein>
    <recommendedName>
        <fullName evidence="18">Cytochrome P450</fullName>
    </recommendedName>
</protein>
<name>A0AAW0G836_9APHY</name>
<dbReference type="InterPro" id="IPR017972">
    <property type="entry name" value="Cyt_P450_CS"/>
</dbReference>
<dbReference type="GO" id="GO:0005506">
    <property type="term" value="F:iron ion binding"/>
    <property type="evidence" value="ECO:0007669"/>
    <property type="project" value="InterPro"/>
</dbReference>
<evidence type="ECO:0008006" key="18">
    <source>
        <dbReference type="Google" id="ProtNLM"/>
    </source>
</evidence>
<dbReference type="Proteomes" id="UP001385951">
    <property type="component" value="Unassembled WGS sequence"/>
</dbReference>
<dbReference type="PROSITE" id="PS00086">
    <property type="entry name" value="CYTOCHROME_P450"/>
    <property type="match status" value="1"/>
</dbReference>
<dbReference type="InterPro" id="IPR001128">
    <property type="entry name" value="Cyt_P450"/>
</dbReference>
<dbReference type="PANTHER" id="PTHR46300:SF7">
    <property type="entry name" value="P450, PUTATIVE (EUROFUNG)-RELATED"/>
    <property type="match status" value="1"/>
</dbReference>
<dbReference type="Pfam" id="PF00067">
    <property type="entry name" value="p450"/>
    <property type="match status" value="1"/>
</dbReference>
<proteinExistence type="inferred from homology"/>
<evidence type="ECO:0000256" key="10">
    <source>
        <dbReference type="ARBA" id="ARBA00023004"/>
    </source>
</evidence>
<keyword evidence="6 15" id="KW-0812">Transmembrane</keyword>
<dbReference type="AlphaFoldDB" id="A0AAW0G836"/>
<accession>A0AAW0G836</accession>
<comment type="cofactor">
    <cofactor evidence="1 13">
        <name>heme</name>
        <dbReference type="ChEBI" id="CHEBI:30413"/>
    </cofactor>
</comment>